<evidence type="ECO:0000256" key="2">
    <source>
        <dbReference type="ARBA" id="ARBA00022630"/>
    </source>
</evidence>
<evidence type="ECO:0000256" key="4">
    <source>
        <dbReference type="ARBA" id="ARBA00022857"/>
    </source>
</evidence>
<feature type="compositionally biased region" description="Basic and acidic residues" evidence="6">
    <location>
        <begin position="12"/>
        <end position="29"/>
    </location>
</feature>
<sequence length="438" mass="47927">MTGASIAPAERTYGRLGRETGEHALRSDRVTAIPPDGTTRLAPPRRRSFETGNPRSLRGRFPVAVSTTAPMSELFSPLSLRDLEIPNRLAVSPMCQYSCDTDGLPTEWHRVHLGSRAVGGAGIVMTEATAVEPRGRITPHDLGIWSDEHAEALEPITQFIREQGGVPGIQLAHAGHKASKRRPWDGNVPIAPDETDPDGAEGWEVLSPSPDAYPPFDGDRPAMRKADYDDIQTVIDAYREAAERSLAAGFEIAEVHAAHGYLLHEFLSPATNRREDEYGGSFENRTRLVREVVEAVREVWPDDKPVFVRISGTDWLDDRESWDIDQSVRLARDFAQLGVDLVDVSSGGLHPDQRVPGGPNFQVPLAEAVREGSDVAAGAVGGVTEPAQADAVVRNGRADLVLVGRQFLRDPYFGLRAAGELEDDAAPHWPVQYRRAVR</sequence>
<dbReference type="PANTHER" id="PTHR43303:SF4">
    <property type="entry name" value="NADPH DEHYDROGENASE C23G7.10C-RELATED"/>
    <property type="match status" value="1"/>
</dbReference>
<dbReference type="GO" id="GO:0010181">
    <property type="term" value="F:FMN binding"/>
    <property type="evidence" value="ECO:0007669"/>
    <property type="project" value="InterPro"/>
</dbReference>
<dbReference type="SUPFAM" id="SSF51395">
    <property type="entry name" value="FMN-linked oxidoreductases"/>
    <property type="match status" value="1"/>
</dbReference>
<gene>
    <name evidence="8" type="ORF">C477_22670</name>
</gene>
<keyword evidence="2" id="KW-0285">Flavoprotein</keyword>
<dbReference type="Proteomes" id="UP000011657">
    <property type="component" value="Unassembled WGS sequence"/>
</dbReference>
<dbReference type="InterPro" id="IPR044152">
    <property type="entry name" value="YqjM-like"/>
</dbReference>
<keyword evidence="4" id="KW-0521">NADP</keyword>
<keyword evidence="3" id="KW-0288">FMN</keyword>
<dbReference type="EMBL" id="AOIS01000067">
    <property type="protein sequence ID" value="ELZ13308.1"/>
    <property type="molecule type" value="Genomic_DNA"/>
</dbReference>
<feature type="region of interest" description="Disordered" evidence="6">
    <location>
        <begin position="1"/>
        <end position="55"/>
    </location>
</feature>
<evidence type="ECO:0000259" key="7">
    <source>
        <dbReference type="Pfam" id="PF00724"/>
    </source>
</evidence>
<dbReference type="PANTHER" id="PTHR43303">
    <property type="entry name" value="NADPH DEHYDROGENASE C23G7.10C-RELATED"/>
    <property type="match status" value="1"/>
</dbReference>
<dbReference type="AlphaFoldDB" id="M0BSA9"/>
<dbReference type="InterPro" id="IPR013785">
    <property type="entry name" value="Aldolase_TIM"/>
</dbReference>
<dbReference type="InterPro" id="IPR001155">
    <property type="entry name" value="OxRdtase_FMN_N"/>
</dbReference>
<dbReference type="PATRIC" id="fig|1227488.3.peg.4564"/>
<name>M0BSA9_9EURY</name>
<evidence type="ECO:0000313" key="8">
    <source>
        <dbReference type="EMBL" id="ELZ13308.1"/>
    </source>
</evidence>
<comment type="caution">
    <text evidence="8">The sequence shown here is derived from an EMBL/GenBank/DDBJ whole genome shotgun (WGS) entry which is preliminary data.</text>
</comment>
<dbReference type="STRING" id="1227488.C477_22670"/>
<protein>
    <submittedName>
        <fullName evidence="8">NADH:flavin oxidoreductase</fullName>
    </submittedName>
</protein>
<evidence type="ECO:0000256" key="1">
    <source>
        <dbReference type="ARBA" id="ARBA00001917"/>
    </source>
</evidence>
<comment type="cofactor">
    <cofactor evidence="1">
        <name>FMN</name>
        <dbReference type="ChEBI" id="CHEBI:58210"/>
    </cofactor>
</comment>
<organism evidence="8 9">
    <name type="scientific">Haloterrigena salina JCM 13891</name>
    <dbReference type="NCBI Taxonomy" id="1227488"/>
    <lineage>
        <taxon>Archaea</taxon>
        <taxon>Methanobacteriati</taxon>
        <taxon>Methanobacteriota</taxon>
        <taxon>Stenosarchaea group</taxon>
        <taxon>Halobacteria</taxon>
        <taxon>Halobacteriales</taxon>
        <taxon>Natrialbaceae</taxon>
        <taxon>Haloterrigena</taxon>
    </lineage>
</organism>
<dbReference type="eggNOG" id="arCOG00615">
    <property type="taxonomic scope" value="Archaea"/>
</dbReference>
<feature type="domain" description="NADH:flavin oxidoreductase/NADH oxidase N-terminal" evidence="7">
    <location>
        <begin position="73"/>
        <end position="423"/>
    </location>
</feature>
<reference evidence="8 9" key="1">
    <citation type="journal article" date="2014" name="PLoS Genet.">
        <title>Phylogenetically driven sequencing of extremely halophilic archaea reveals strategies for static and dynamic osmo-response.</title>
        <authorList>
            <person name="Becker E.A."/>
            <person name="Seitzer P.M."/>
            <person name="Tritt A."/>
            <person name="Larsen D."/>
            <person name="Krusor M."/>
            <person name="Yao A.I."/>
            <person name="Wu D."/>
            <person name="Madern D."/>
            <person name="Eisen J.A."/>
            <person name="Darling A.E."/>
            <person name="Facciotti M.T."/>
        </authorList>
    </citation>
    <scope>NUCLEOTIDE SEQUENCE [LARGE SCALE GENOMIC DNA]</scope>
    <source>
        <strain evidence="8 9">JCM 13891</strain>
    </source>
</reference>
<dbReference type="Gene3D" id="3.20.20.70">
    <property type="entry name" value="Aldolase class I"/>
    <property type="match status" value="1"/>
</dbReference>
<evidence type="ECO:0000256" key="6">
    <source>
        <dbReference type="SAM" id="MobiDB-lite"/>
    </source>
</evidence>
<keyword evidence="5" id="KW-0560">Oxidoreductase</keyword>
<evidence type="ECO:0000256" key="3">
    <source>
        <dbReference type="ARBA" id="ARBA00022643"/>
    </source>
</evidence>
<proteinExistence type="predicted"/>
<evidence type="ECO:0000256" key="5">
    <source>
        <dbReference type="ARBA" id="ARBA00023002"/>
    </source>
</evidence>
<accession>M0BSA9</accession>
<dbReference type="GO" id="GO:0050661">
    <property type="term" value="F:NADP binding"/>
    <property type="evidence" value="ECO:0007669"/>
    <property type="project" value="InterPro"/>
</dbReference>
<dbReference type="Pfam" id="PF00724">
    <property type="entry name" value="Oxidored_FMN"/>
    <property type="match status" value="1"/>
</dbReference>
<dbReference type="CDD" id="cd02932">
    <property type="entry name" value="OYE_YqiM_FMN"/>
    <property type="match status" value="1"/>
</dbReference>
<keyword evidence="9" id="KW-1185">Reference proteome</keyword>
<evidence type="ECO:0000313" key="9">
    <source>
        <dbReference type="Proteomes" id="UP000011657"/>
    </source>
</evidence>
<dbReference type="GO" id="GO:0003959">
    <property type="term" value="F:NADPH dehydrogenase activity"/>
    <property type="evidence" value="ECO:0007669"/>
    <property type="project" value="InterPro"/>
</dbReference>